<protein>
    <submittedName>
        <fullName evidence="2">Uncharacterized protein</fullName>
    </submittedName>
</protein>
<dbReference type="EMBL" id="WOWK01000006">
    <property type="protein sequence ID" value="KAF0330680.1"/>
    <property type="molecule type" value="Genomic_DNA"/>
</dbReference>
<name>A0A8H3WQ14_9PEZI</name>
<accession>A0A8H3WQ14</accession>
<sequence length="62" mass="6407">MKFTGILIALLSATALANPIVDERSESIEKRQCRSSGSYCATNSVCCSGACIGAAGRNGYCS</sequence>
<dbReference type="AlphaFoldDB" id="A0A8H3WQ14"/>
<reference evidence="2 3" key="1">
    <citation type="submission" date="2019-12" db="EMBL/GenBank/DDBJ databases">
        <title>A genome sequence resource for the geographically widespread anthracnose pathogen Colletotrichum asianum.</title>
        <authorList>
            <person name="Meng Y."/>
        </authorList>
    </citation>
    <scope>NUCLEOTIDE SEQUENCE [LARGE SCALE GENOMIC DNA]</scope>
    <source>
        <strain evidence="2 3">ICMP 18580</strain>
    </source>
</reference>
<comment type="caution">
    <text evidence="2">The sequence shown here is derived from an EMBL/GenBank/DDBJ whole genome shotgun (WGS) entry which is preliminary data.</text>
</comment>
<dbReference type="Proteomes" id="UP000434172">
    <property type="component" value="Unassembled WGS sequence"/>
</dbReference>
<evidence type="ECO:0000256" key="1">
    <source>
        <dbReference type="SAM" id="SignalP"/>
    </source>
</evidence>
<feature type="chain" id="PRO_5034126021" evidence="1">
    <location>
        <begin position="18"/>
        <end position="62"/>
    </location>
</feature>
<evidence type="ECO:0000313" key="3">
    <source>
        <dbReference type="Proteomes" id="UP000434172"/>
    </source>
</evidence>
<keyword evidence="3" id="KW-1185">Reference proteome</keyword>
<proteinExistence type="predicted"/>
<dbReference type="OrthoDB" id="4839410at2759"/>
<feature type="signal peptide" evidence="1">
    <location>
        <begin position="1"/>
        <end position="17"/>
    </location>
</feature>
<gene>
    <name evidence="2" type="ORF">GQ607_002084</name>
</gene>
<organism evidence="2 3">
    <name type="scientific">Colletotrichum asianum</name>
    <dbReference type="NCBI Taxonomy" id="702518"/>
    <lineage>
        <taxon>Eukaryota</taxon>
        <taxon>Fungi</taxon>
        <taxon>Dikarya</taxon>
        <taxon>Ascomycota</taxon>
        <taxon>Pezizomycotina</taxon>
        <taxon>Sordariomycetes</taxon>
        <taxon>Hypocreomycetidae</taxon>
        <taxon>Glomerellales</taxon>
        <taxon>Glomerellaceae</taxon>
        <taxon>Colletotrichum</taxon>
        <taxon>Colletotrichum gloeosporioides species complex</taxon>
    </lineage>
</organism>
<keyword evidence="1" id="KW-0732">Signal</keyword>
<evidence type="ECO:0000313" key="2">
    <source>
        <dbReference type="EMBL" id="KAF0330680.1"/>
    </source>
</evidence>